<dbReference type="GO" id="GO:0003677">
    <property type="term" value="F:DNA binding"/>
    <property type="evidence" value="ECO:0007669"/>
    <property type="project" value="UniProtKB-KW"/>
</dbReference>
<evidence type="ECO:0000313" key="7">
    <source>
        <dbReference type="EMBL" id="MBL0394333.1"/>
    </source>
</evidence>
<protein>
    <recommendedName>
        <fullName evidence="6">Phage integrase central domain-containing protein</fullName>
    </recommendedName>
</protein>
<dbReference type="AlphaFoldDB" id="A0A936Z3U0"/>
<keyword evidence="3" id="KW-0238">DNA-binding</keyword>
<evidence type="ECO:0000313" key="8">
    <source>
        <dbReference type="Proteomes" id="UP000599109"/>
    </source>
</evidence>
<evidence type="ECO:0000256" key="1">
    <source>
        <dbReference type="ARBA" id="ARBA00008857"/>
    </source>
</evidence>
<organism evidence="7 8">
    <name type="scientific">Ramlibacter monticola</name>
    <dbReference type="NCBI Taxonomy" id="1926872"/>
    <lineage>
        <taxon>Bacteria</taxon>
        <taxon>Pseudomonadati</taxon>
        <taxon>Pseudomonadota</taxon>
        <taxon>Betaproteobacteria</taxon>
        <taxon>Burkholderiales</taxon>
        <taxon>Comamonadaceae</taxon>
        <taxon>Ramlibacter</taxon>
    </lineage>
</organism>
<dbReference type="Gene3D" id="1.10.443.10">
    <property type="entry name" value="Intergrase catalytic core"/>
    <property type="match status" value="1"/>
</dbReference>
<dbReference type="InterPro" id="IPR038488">
    <property type="entry name" value="Integrase_DNA-bd_sf"/>
</dbReference>
<proteinExistence type="inferred from homology"/>
<dbReference type="PANTHER" id="PTHR30629">
    <property type="entry name" value="PROPHAGE INTEGRASE"/>
    <property type="match status" value="1"/>
</dbReference>
<dbReference type="GO" id="GO:0015074">
    <property type="term" value="P:DNA integration"/>
    <property type="evidence" value="ECO:0007669"/>
    <property type="project" value="UniProtKB-KW"/>
</dbReference>
<feature type="coiled-coil region" evidence="5">
    <location>
        <begin position="101"/>
        <end position="128"/>
    </location>
</feature>
<comment type="caution">
    <text evidence="7">The sequence shown here is derived from an EMBL/GenBank/DDBJ whole genome shotgun (WGS) entry which is preliminary data.</text>
</comment>
<dbReference type="InterPro" id="IPR013762">
    <property type="entry name" value="Integrase-like_cat_sf"/>
</dbReference>
<dbReference type="InterPro" id="IPR050808">
    <property type="entry name" value="Phage_Integrase"/>
</dbReference>
<keyword evidence="2" id="KW-0229">DNA integration</keyword>
<evidence type="ECO:0000256" key="4">
    <source>
        <dbReference type="ARBA" id="ARBA00023172"/>
    </source>
</evidence>
<evidence type="ECO:0000259" key="6">
    <source>
        <dbReference type="Pfam" id="PF22022"/>
    </source>
</evidence>
<comment type="similarity">
    <text evidence="1">Belongs to the 'phage' integrase family.</text>
</comment>
<dbReference type="GO" id="GO:0006310">
    <property type="term" value="P:DNA recombination"/>
    <property type="evidence" value="ECO:0007669"/>
    <property type="project" value="UniProtKB-KW"/>
</dbReference>
<gene>
    <name evidence="7" type="ORF">JJ685_24550</name>
</gene>
<dbReference type="InterPro" id="IPR053876">
    <property type="entry name" value="Phage_int_M"/>
</dbReference>
<evidence type="ECO:0000256" key="3">
    <source>
        <dbReference type="ARBA" id="ARBA00023125"/>
    </source>
</evidence>
<keyword evidence="8" id="KW-1185">Reference proteome</keyword>
<dbReference type="EMBL" id="JAEQNE010000008">
    <property type="protein sequence ID" value="MBL0394333.1"/>
    <property type="molecule type" value="Genomic_DNA"/>
</dbReference>
<keyword evidence="4" id="KW-0233">DNA recombination</keyword>
<dbReference type="Gene3D" id="1.10.150.130">
    <property type="match status" value="1"/>
</dbReference>
<dbReference type="Gene3D" id="3.30.160.390">
    <property type="entry name" value="Integrase, DNA-binding domain"/>
    <property type="match status" value="1"/>
</dbReference>
<feature type="domain" description="Phage integrase central" evidence="6">
    <location>
        <begin position="151"/>
        <end position="238"/>
    </location>
</feature>
<sequence>MPKIVEQMTEDTFLAALRSDEPQYIHDGKGLYLITAGDRTGRWAQAYMRPGKTTTTKATVGECRLGGNGRLAAASVTPEKARELGAALVLRTKNDKSFDPNAAAAAKRTETKEKAAQAKAEGAAAEKRAALREKEPNAKLWTLDLCVPQSFHACTLGYIDANPMGIGQRHLARIAEALVKHCIPLFGDKHVNDVNECDIQTVEDAMVAAGIAHTTWKVKGYCRKVFAWAAKSPRKWRTNACPVKADDGSLKAKTPRRQHRAALTEDSKLAVLVRALWAPLPKSSGVKQYSVVPSNALKFTLLTAQRYDNVRFARFDEMSDLDGAFPKWTIPAVDPHGKGKGMKGHEQKKRDGLIPDHVVYLSRQTVELVRELRAATTGDYLFPGERAGNIVMGEYQMNQRLVQLGFGKHTHEEAAHLATLSKEKRKAQADLNINPLHHTPHGSRACFRTMAKRMGVPPLVLETVIGHDDAREMLGGTARLVAMLERANTGGMGASYDRDRINALVQAAASFDLPKESLAAMQAWANYLDDLRDSRELTDQVEPLALAA</sequence>
<dbReference type="RefSeq" id="WP_201677010.1">
    <property type="nucleotide sequence ID" value="NZ_JAEQNE010000008.1"/>
</dbReference>
<name>A0A936Z3U0_9BURK</name>
<evidence type="ECO:0000256" key="5">
    <source>
        <dbReference type="SAM" id="Coils"/>
    </source>
</evidence>
<evidence type="ECO:0000256" key="2">
    <source>
        <dbReference type="ARBA" id="ARBA00022908"/>
    </source>
</evidence>
<dbReference type="SUPFAM" id="SSF56349">
    <property type="entry name" value="DNA breaking-rejoining enzymes"/>
    <property type="match status" value="1"/>
</dbReference>
<accession>A0A936Z3U0</accession>
<dbReference type="InterPro" id="IPR010998">
    <property type="entry name" value="Integrase_recombinase_N"/>
</dbReference>
<dbReference type="InterPro" id="IPR011010">
    <property type="entry name" value="DNA_brk_join_enz"/>
</dbReference>
<keyword evidence="5" id="KW-0175">Coiled coil</keyword>
<dbReference type="Pfam" id="PF22022">
    <property type="entry name" value="Phage_int_M"/>
    <property type="match status" value="1"/>
</dbReference>
<reference evidence="7 8" key="1">
    <citation type="journal article" date="2017" name="Int. J. Syst. Evol. Microbiol.">
        <title>Ramlibacter monticola sp. nov., isolated from forest soil.</title>
        <authorList>
            <person name="Chaudhary D.K."/>
            <person name="Kim J."/>
        </authorList>
    </citation>
    <scope>NUCLEOTIDE SEQUENCE [LARGE SCALE GENOMIC DNA]</scope>
    <source>
        <strain evidence="7 8">KACC 19175</strain>
    </source>
</reference>
<dbReference type="PANTHER" id="PTHR30629:SF2">
    <property type="entry name" value="PROPHAGE INTEGRASE INTS-RELATED"/>
    <property type="match status" value="1"/>
</dbReference>
<dbReference type="Proteomes" id="UP000599109">
    <property type="component" value="Unassembled WGS sequence"/>
</dbReference>